<accession>A0A183SU84</accession>
<keyword evidence="1" id="KW-0863">Zinc-finger</keyword>
<name>A0A183SU84_SCHSO</name>
<dbReference type="AlphaFoldDB" id="A0A183SU84"/>
<dbReference type="InterPro" id="IPR013087">
    <property type="entry name" value="Znf_C2H2_type"/>
</dbReference>
<sequence length="155" mass="16843">MSRNTRIDDEVAQRISKASQAFGRLQASVWNRHGPRTNIAEAQALPTFPHCQHNFRAGIGLVGHLREQFTNKPTIPNSTSNSAIPHSDSPILTPGISSISLTIIETTSQYSSHITSTTEAAVTTTSTTTSDRESLLNCPECDRTFTSRIGLVGHL</sequence>
<dbReference type="PROSITE" id="PS50157">
    <property type="entry name" value="ZINC_FINGER_C2H2_2"/>
    <property type="match status" value="1"/>
</dbReference>
<evidence type="ECO:0000256" key="1">
    <source>
        <dbReference type="PROSITE-ProRule" id="PRU00042"/>
    </source>
</evidence>
<keyword evidence="1" id="KW-0479">Metal-binding</keyword>
<evidence type="ECO:0000313" key="3">
    <source>
        <dbReference type="EMBL" id="VDL94167.1"/>
    </source>
</evidence>
<dbReference type="GO" id="GO:0008270">
    <property type="term" value="F:zinc ion binding"/>
    <property type="evidence" value="ECO:0007669"/>
    <property type="project" value="UniProtKB-KW"/>
</dbReference>
<keyword evidence="1" id="KW-0862">Zinc</keyword>
<reference evidence="3 4" key="2">
    <citation type="submission" date="2018-11" db="EMBL/GenBank/DDBJ databases">
        <authorList>
            <consortium name="Pathogen Informatics"/>
        </authorList>
    </citation>
    <scope>NUCLEOTIDE SEQUENCE [LARGE SCALE GENOMIC DNA]</scope>
    <source>
        <strain evidence="3 4">NST_G2</strain>
    </source>
</reference>
<keyword evidence="4" id="KW-1185">Reference proteome</keyword>
<organism evidence="5">
    <name type="scientific">Schistocephalus solidus</name>
    <name type="common">Tapeworm</name>
    <dbReference type="NCBI Taxonomy" id="70667"/>
    <lineage>
        <taxon>Eukaryota</taxon>
        <taxon>Metazoa</taxon>
        <taxon>Spiralia</taxon>
        <taxon>Lophotrochozoa</taxon>
        <taxon>Platyhelminthes</taxon>
        <taxon>Cestoda</taxon>
        <taxon>Eucestoda</taxon>
        <taxon>Diphyllobothriidea</taxon>
        <taxon>Diphyllobothriidae</taxon>
        <taxon>Schistocephalus</taxon>
    </lineage>
</organism>
<gene>
    <name evidence="3" type="ORF">SSLN_LOCUS7782</name>
</gene>
<evidence type="ECO:0000313" key="5">
    <source>
        <dbReference type="WBParaSite" id="SSLN_0000807701-mRNA-1"/>
    </source>
</evidence>
<protein>
    <submittedName>
        <fullName evidence="5">C2H2-type domain-containing protein</fullName>
    </submittedName>
</protein>
<reference evidence="5" key="1">
    <citation type="submission" date="2016-06" db="UniProtKB">
        <authorList>
            <consortium name="WormBaseParasite"/>
        </authorList>
    </citation>
    <scope>IDENTIFICATION</scope>
</reference>
<evidence type="ECO:0000259" key="2">
    <source>
        <dbReference type="PROSITE" id="PS50157"/>
    </source>
</evidence>
<evidence type="ECO:0000313" key="4">
    <source>
        <dbReference type="Proteomes" id="UP000275846"/>
    </source>
</evidence>
<proteinExistence type="predicted"/>
<dbReference type="EMBL" id="UYSU01034303">
    <property type="protein sequence ID" value="VDL94167.1"/>
    <property type="molecule type" value="Genomic_DNA"/>
</dbReference>
<dbReference type="OrthoDB" id="6317163at2759"/>
<feature type="domain" description="C2H2-type" evidence="2">
    <location>
        <begin position="136"/>
        <end position="155"/>
    </location>
</feature>
<dbReference type="Proteomes" id="UP000275846">
    <property type="component" value="Unassembled WGS sequence"/>
</dbReference>
<dbReference type="WBParaSite" id="SSLN_0000807701-mRNA-1">
    <property type="protein sequence ID" value="SSLN_0000807701-mRNA-1"/>
    <property type="gene ID" value="SSLN_0000807701"/>
</dbReference>